<keyword evidence="4" id="KW-0479">Metal-binding</keyword>
<evidence type="ECO:0000256" key="3">
    <source>
        <dbReference type="ARBA" id="ARBA00022840"/>
    </source>
</evidence>
<comment type="cofactor">
    <cofactor evidence="4">
        <name>Mg(2+)</name>
        <dbReference type="ChEBI" id="CHEBI:18420"/>
    </cofactor>
    <text evidence="4">Binds 1 Mg(2+) ion per subunit.</text>
</comment>
<dbReference type="EMBL" id="SMOL01000695">
    <property type="protein sequence ID" value="KAB2601688.1"/>
    <property type="molecule type" value="Genomic_DNA"/>
</dbReference>
<comment type="caution">
    <text evidence="5">The sequence shown here is derived from an EMBL/GenBank/DDBJ whole genome shotgun (WGS) entry which is preliminary data.</text>
</comment>
<comment type="similarity">
    <text evidence="1 4">Belongs to the AAA ATPase family.</text>
</comment>
<keyword evidence="4" id="KW-0813">Transport</keyword>
<organism evidence="5 6">
    <name type="scientific">Pyrus ussuriensis x Pyrus communis</name>
    <dbReference type="NCBI Taxonomy" id="2448454"/>
    <lineage>
        <taxon>Eukaryota</taxon>
        <taxon>Viridiplantae</taxon>
        <taxon>Streptophyta</taxon>
        <taxon>Embryophyta</taxon>
        <taxon>Tracheophyta</taxon>
        <taxon>Spermatophyta</taxon>
        <taxon>Magnoliopsida</taxon>
        <taxon>eudicotyledons</taxon>
        <taxon>Gunneridae</taxon>
        <taxon>Pentapetalae</taxon>
        <taxon>rosids</taxon>
        <taxon>fabids</taxon>
        <taxon>Rosales</taxon>
        <taxon>Rosaceae</taxon>
        <taxon>Amygdaloideae</taxon>
        <taxon>Maleae</taxon>
        <taxon>Pyrus</taxon>
    </lineage>
</organism>
<accession>A0A5N5FF03</accession>
<dbReference type="GO" id="GO:0035494">
    <property type="term" value="P:SNARE complex disassembly"/>
    <property type="evidence" value="ECO:0007669"/>
    <property type="project" value="InterPro"/>
</dbReference>
<dbReference type="PANTHER" id="PTHR23078:SF3">
    <property type="entry name" value="VESICLE-FUSING ATPASE"/>
    <property type="match status" value="1"/>
</dbReference>
<comment type="subcellular location">
    <subcellularLocation>
        <location evidence="4">Cytoplasm</location>
    </subcellularLocation>
</comment>
<sequence length="153" mass="17694">MAYGYKIEDTINYFVASGNEALEGETEKLLKKEEILKFKKEELQTKGQEQDKLQMELKKLQDFKLIESVKSEIGSKILRKHNRLHYSSDQCHKEIVNQHEATSSNIVRHKEFNLQTLGIGGLGAEFADIFRRAFVSHVFPPHVTNKLLMSLKF</sequence>
<dbReference type="InterPro" id="IPR039812">
    <property type="entry name" value="Vesicle-fus_ATPase"/>
</dbReference>
<keyword evidence="4" id="KW-0653">Protein transport</keyword>
<dbReference type="EC" id="3.6.4.6" evidence="4"/>
<dbReference type="AlphaFoldDB" id="A0A5N5FF03"/>
<evidence type="ECO:0000256" key="2">
    <source>
        <dbReference type="ARBA" id="ARBA00022741"/>
    </source>
</evidence>
<keyword evidence="6" id="KW-1185">Reference proteome</keyword>
<keyword evidence="2 4" id="KW-0547">Nucleotide-binding</keyword>
<evidence type="ECO:0000256" key="4">
    <source>
        <dbReference type="RuleBase" id="RU367045"/>
    </source>
</evidence>
<reference evidence="5 6" key="1">
    <citation type="submission" date="2019-09" db="EMBL/GenBank/DDBJ databases">
        <authorList>
            <person name="Ou C."/>
        </authorList>
    </citation>
    <scope>NUCLEOTIDE SEQUENCE [LARGE SCALE GENOMIC DNA]</scope>
    <source>
        <strain evidence="5">S2</strain>
        <tissue evidence="5">Leaf</tissue>
    </source>
</reference>
<dbReference type="GO" id="GO:0043001">
    <property type="term" value="P:Golgi to plasma membrane protein transport"/>
    <property type="evidence" value="ECO:0007669"/>
    <property type="project" value="TreeGrafter"/>
</dbReference>
<dbReference type="GO" id="GO:0005795">
    <property type="term" value="C:Golgi stack"/>
    <property type="evidence" value="ECO:0007669"/>
    <property type="project" value="TreeGrafter"/>
</dbReference>
<dbReference type="PANTHER" id="PTHR23078">
    <property type="entry name" value="VESICULAR-FUSION PROTEIN NSF"/>
    <property type="match status" value="1"/>
</dbReference>
<reference evidence="5 6" key="3">
    <citation type="submission" date="2019-11" db="EMBL/GenBank/DDBJ databases">
        <title>A de novo genome assembly of a pear dwarfing rootstock.</title>
        <authorList>
            <person name="Wang F."/>
            <person name="Wang J."/>
            <person name="Li S."/>
            <person name="Zhang Y."/>
            <person name="Fang M."/>
            <person name="Ma L."/>
            <person name="Zhao Y."/>
            <person name="Jiang S."/>
        </authorList>
    </citation>
    <scope>NUCLEOTIDE SEQUENCE [LARGE SCALE GENOMIC DNA]</scope>
    <source>
        <strain evidence="5">S2</strain>
        <tissue evidence="5">Leaf</tissue>
    </source>
</reference>
<dbReference type="GO" id="GO:0005524">
    <property type="term" value="F:ATP binding"/>
    <property type="evidence" value="ECO:0007669"/>
    <property type="project" value="UniProtKB-UniRule"/>
</dbReference>
<dbReference type="Proteomes" id="UP000327157">
    <property type="component" value="Chromosome 10"/>
</dbReference>
<keyword evidence="4" id="KW-0963">Cytoplasm</keyword>
<comment type="catalytic activity">
    <reaction evidence="4">
        <text>ATP + H2O = ADP + phosphate + H(+)</text>
        <dbReference type="Rhea" id="RHEA:13065"/>
        <dbReference type="ChEBI" id="CHEBI:15377"/>
        <dbReference type="ChEBI" id="CHEBI:15378"/>
        <dbReference type="ChEBI" id="CHEBI:30616"/>
        <dbReference type="ChEBI" id="CHEBI:43474"/>
        <dbReference type="ChEBI" id="CHEBI:456216"/>
        <dbReference type="EC" id="3.6.4.6"/>
    </reaction>
</comment>
<keyword evidence="3 4" id="KW-0067">ATP-binding</keyword>
<protein>
    <recommendedName>
        <fullName evidence="4">Vesicle-fusing ATPase</fullName>
        <ecNumber evidence="4">3.6.4.6</ecNumber>
    </recommendedName>
</protein>
<reference evidence="6" key="2">
    <citation type="submission" date="2019-10" db="EMBL/GenBank/DDBJ databases">
        <title>A de novo genome assembly of a pear dwarfing rootstock.</title>
        <authorList>
            <person name="Wang F."/>
            <person name="Wang J."/>
            <person name="Li S."/>
            <person name="Zhang Y."/>
            <person name="Fang M."/>
            <person name="Ma L."/>
            <person name="Zhao Y."/>
            <person name="Jiang S."/>
        </authorList>
    </citation>
    <scope>NUCLEOTIDE SEQUENCE [LARGE SCALE GENOMIC DNA]</scope>
</reference>
<evidence type="ECO:0000256" key="1">
    <source>
        <dbReference type="ARBA" id="ARBA00006914"/>
    </source>
</evidence>
<name>A0A5N5FF03_9ROSA</name>
<gene>
    <name evidence="5" type="ORF">D8674_002693</name>
</gene>
<dbReference type="GO" id="GO:0046872">
    <property type="term" value="F:metal ion binding"/>
    <property type="evidence" value="ECO:0007669"/>
    <property type="project" value="UniProtKB-UniRule"/>
</dbReference>
<dbReference type="GO" id="GO:0016887">
    <property type="term" value="F:ATP hydrolysis activity"/>
    <property type="evidence" value="ECO:0007669"/>
    <property type="project" value="InterPro"/>
</dbReference>
<keyword evidence="4" id="KW-0378">Hydrolase</keyword>
<evidence type="ECO:0000313" key="5">
    <source>
        <dbReference type="EMBL" id="KAB2601688.1"/>
    </source>
</evidence>
<dbReference type="GO" id="GO:0006891">
    <property type="term" value="P:intra-Golgi vesicle-mediated transport"/>
    <property type="evidence" value="ECO:0007669"/>
    <property type="project" value="TreeGrafter"/>
</dbReference>
<dbReference type="OrthoDB" id="1751338at2759"/>
<comment type="function">
    <text evidence="4">Required for vesicle-mediated transport. Catalyzes the fusion of transport vesicles within the Golgi cisternae. Is also required for transport from the endoplasmic reticulum to the Golgi stack. Seems to function as a fusion protein required for the delivery of cargo proteins to all compartments of the Golgi stack independent of vesicle origin.</text>
</comment>
<evidence type="ECO:0000313" key="6">
    <source>
        <dbReference type="Proteomes" id="UP000327157"/>
    </source>
</evidence>
<proteinExistence type="inferred from homology"/>
<keyword evidence="4" id="KW-0931">ER-Golgi transport</keyword>
<keyword evidence="4" id="KW-0460">Magnesium</keyword>